<dbReference type="PANTHER" id="PTHR12733">
    <property type="entry name" value="MITOCHONDRIAL ATP SYNTHASE B CHAIN"/>
    <property type="match status" value="1"/>
</dbReference>
<keyword evidence="5 10" id="KW-0999">Mitochondrion inner membrane</keyword>
<sequence>MASRFAKTALGATRVRPTALPLRSFAPTTFATTAAPKAETPKAPQVPQKDPKSTAESFLDALPGNSRSSKAAILSAGTGLSAVAISNELFVVNEEAIVMVSLLTIYWALYNYLGPMYRSWADGMADKYKNILNAAREHHTNAVKARIGTVKDLSGVIDITKDLFAVSKETAQLEAQAYEMEQKTALVSEAKNVLDSWVRYEAQVKQKQQAELAQTVIARVEKELKDPKVLEQILKQSVADVERIVAKK</sequence>
<evidence type="ECO:0000256" key="1">
    <source>
        <dbReference type="ARBA" id="ARBA00007479"/>
    </source>
</evidence>
<evidence type="ECO:0000256" key="10">
    <source>
        <dbReference type="RuleBase" id="RU368017"/>
    </source>
</evidence>
<gene>
    <name evidence="12" type="ORF">K470DRAFT_278985</name>
</gene>
<dbReference type="InterPro" id="IPR013837">
    <property type="entry name" value="ATP_synth_F0_suB"/>
</dbReference>
<accession>A0A6A7BT26</accession>
<keyword evidence="6 10" id="KW-0406">Ion transport</keyword>
<dbReference type="Proteomes" id="UP000799421">
    <property type="component" value="Unassembled WGS sequence"/>
</dbReference>
<keyword evidence="13" id="KW-1185">Reference proteome</keyword>
<dbReference type="OrthoDB" id="67388at2759"/>
<evidence type="ECO:0000256" key="3">
    <source>
        <dbReference type="ARBA" id="ARBA00022547"/>
    </source>
</evidence>
<dbReference type="AlphaFoldDB" id="A0A6A7BT26"/>
<keyword evidence="3 10" id="KW-0138">CF(0)</keyword>
<keyword evidence="2 10" id="KW-0813">Transport</keyword>
<comment type="subcellular location">
    <subcellularLocation>
        <location evidence="10">Mitochondrion</location>
    </subcellularLocation>
    <subcellularLocation>
        <location evidence="10">Mitochondrion inner membrane</location>
    </subcellularLocation>
</comment>
<evidence type="ECO:0000313" key="13">
    <source>
        <dbReference type="Proteomes" id="UP000799421"/>
    </source>
</evidence>
<feature type="region of interest" description="Disordered" evidence="11">
    <location>
        <begin position="33"/>
        <end position="56"/>
    </location>
</feature>
<evidence type="ECO:0000256" key="7">
    <source>
        <dbReference type="ARBA" id="ARBA00023128"/>
    </source>
</evidence>
<keyword evidence="7 10" id="KW-0496">Mitochondrion</keyword>
<comment type="subunit">
    <text evidence="9 10">F-type ATPases have 2 components, CF(1) - the catalytic core - and CF(0) - the membrane proton channel. In yeast, the dimeric form of ATP synthase consists of 17 polypeptides: alpha, beta, gamma, delta, epsilon, 4 (B), 5 (OSCP), 6 (A), 8, 9 (C), d, E (Tim11), f, g, h, i/j and k.</text>
</comment>
<evidence type="ECO:0000256" key="9">
    <source>
        <dbReference type="ARBA" id="ARBA00062152"/>
    </source>
</evidence>
<evidence type="ECO:0000313" key="12">
    <source>
        <dbReference type="EMBL" id="KAF2857865.1"/>
    </source>
</evidence>
<dbReference type="GO" id="GO:0046933">
    <property type="term" value="F:proton-transporting ATP synthase activity, rotational mechanism"/>
    <property type="evidence" value="ECO:0007669"/>
    <property type="project" value="TreeGrafter"/>
</dbReference>
<evidence type="ECO:0000256" key="4">
    <source>
        <dbReference type="ARBA" id="ARBA00022781"/>
    </source>
</evidence>
<feature type="compositionally biased region" description="Low complexity" evidence="11">
    <location>
        <begin position="33"/>
        <end position="43"/>
    </location>
</feature>
<dbReference type="PANTHER" id="PTHR12733:SF3">
    <property type="entry name" value="ATP SYNTHASE F(0) COMPLEX SUBUNIT B1, MITOCHONDRIAL"/>
    <property type="match status" value="1"/>
</dbReference>
<dbReference type="Pfam" id="PF05405">
    <property type="entry name" value="Mt_ATP-synt_B"/>
    <property type="match status" value="1"/>
</dbReference>
<dbReference type="GO" id="GO:0045259">
    <property type="term" value="C:proton-transporting ATP synthase complex"/>
    <property type="evidence" value="ECO:0007669"/>
    <property type="project" value="UniProtKB-KW"/>
</dbReference>
<proteinExistence type="inferred from homology"/>
<dbReference type="Gene3D" id="1.20.5.2210">
    <property type="match status" value="1"/>
</dbReference>
<evidence type="ECO:0000256" key="8">
    <source>
        <dbReference type="ARBA" id="ARBA00023136"/>
    </source>
</evidence>
<dbReference type="EMBL" id="MU006025">
    <property type="protein sequence ID" value="KAF2857865.1"/>
    <property type="molecule type" value="Genomic_DNA"/>
</dbReference>
<organism evidence="12 13">
    <name type="scientific">Piedraia hortae CBS 480.64</name>
    <dbReference type="NCBI Taxonomy" id="1314780"/>
    <lineage>
        <taxon>Eukaryota</taxon>
        <taxon>Fungi</taxon>
        <taxon>Dikarya</taxon>
        <taxon>Ascomycota</taxon>
        <taxon>Pezizomycotina</taxon>
        <taxon>Dothideomycetes</taxon>
        <taxon>Dothideomycetidae</taxon>
        <taxon>Capnodiales</taxon>
        <taxon>Piedraiaceae</taxon>
        <taxon>Piedraia</taxon>
    </lineage>
</organism>
<dbReference type="InterPro" id="IPR008688">
    <property type="entry name" value="ATP_synth_Bsub_B/MI25"/>
</dbReference>
<dbReference type="GO" id="GO:0005743">
    <property type="term" value="C:mitochondrial inner membrane"/>
    <property type="evidence" value="ECO:0007669"/>
    <property type="project" value="UniProtKB-SubCell"/>
</dbReference>
<evidence type="ECO:0000256" key="11">
    <source>
        <dbReference type="SAM" id="MobiDB-lite"/>
    </source>
</evidence>
<comment type="similarity">
    <text evidence="1 10">Belongs to the eukaryotic ATPase B chain family.</text>
</comment>
<protein>
    <recommendedName>
        <fullName evidence="10">ATP synthase subunit 4</fullName>
    </recommendedName>
</protein>
<reference evidence="12" key="1">
    <citation type="journal article" date="2020" name="Stud. Mycol.">
        <title>101 Dothideomycetes genomes: a test case for predicting lifestyles and emergence of pathogens.</title>
        <authorList>
            <person name="Haridas S."/>
            <person name="Albert R."/>
            <person name="Binder M."/>
            <person name="Bloem J."/>
            <person name="Labutti K."/>
            <person name="Salamov A."/>
            <person name="Andreopoulos B."/>
            <person name="Baker S."/>
            <person name="Barry K."/>
            <person name="Bills G."/>
            <person name="Bluhm B."/>
            <person name="Cannon C."/>
            <person name="Castanera R."/>
            <person name="Culley D."/>
            <person name="Daum C."/>
            <person name="Ezra D."/>
            <person name="Gonzalez J."/>
            <person name="Henrissat B."/>
            <person name="Kuo A."/>
            <person name="Liang C."/>
            <person name="Lipzen A."/>
            <person name="Lutzoni F."/>
            <person name="Magnuson J."/>
            <person name="Mondo S."/>
            <person name="Nolan M."/>
            <person name="Ohm R."/>
            <person name="Pangilinan J."/>
            <person name="Park H.-J."/>
            <person name="Ramirez L."/>
            <person name="Alfaro M."/>
            <person name="Sun H."/>
            <person name="Tritt A."/>
            <person name="Yoshinaga Y."/>
            <person name="Zwiers L.-H."/>
            <person name="Turgeon B."/>
            <person name="Goodwin S."/>
            <person name="Spatafora J."/>
            <person name="Crous P."/>
            <person name="Grigoriev I."/>
        </authorList>
    </citation>
    <scope>NUCLEOTIDE SEQUENCE</scope>
    <source>
        <strain evidence="12">CBS 480.64</strain>
    </source>
</reference>
<evidence type="ECO:0000256" key="6">
    <source>
        <dbReference type="ARBA" id="ARBA00023065"/>
    </source>
</evidence>
<dbReference type="SUPFAM" id="SSF161060">
    <property type="entry name" value="ATP synthase B chain-like"/>
    <property type="match status" value="1"/>
</dbReference>
<name>A0A6A7BT26_9PEZI</name>
<evidence type="ECO:0000256" key="2">
    <source>
        <dbReference type="ARBA" id="ARBA00022448"/>
    </source>
</evidence>
<keyword evidence="4 10" id="KW-0375">Hydrogen ion transport</keyword>
<keyword evidence="8 10" id="KW-0472">Membrane</keyword>
<dbReference type="FunFam" id="1.20.5.2210:FF:000002">
    <property type="entry name" value="ATP synthase subunit 4 mitochondrial"/>
    <property type="match status" value="1"/>
</dbReference>
<evidence type="ECO:0000256" key="5">
    <source>
        <dbReference type="ARBA" id="ARBA00022792"/>
    </source>
</evidence>
<comment type="function">
    <text evidence="10">Subunit b, of the mitochondrial membrane ATP synthase complex (F(1)F(0) ATP synthase or Complex V) that produces ATP from ADP in the presence of a proton gradient across the membrane which is generated by electron transport complexes of the respiratory chain. ATP synthase complex consist of a soluble F(1) head domain - the catalytic core - and a membrane F(1) domain - the membrane proton channel. These two domains are linked by a central stalk rotating inside the F(1) region and a stationary peripheral stalk. During catalysis, ATP synthesis in the catalytic domain of F(1) is coupled via a rotary mechanism of the central stalk subunits to proton translocation. In vivo, can only synthesize ATP although its ATP hydrolase activity can be activated artificially in vitro. Part of the complex F(0) domain. Part of the complex F(0) domain and the peripheric stalk, which acts as a stator to hold the catalytic alpha(3)beta(3) subcomplex and subunit a/ATP6 static relative to the rotary elements.</text>
</comment>